<name>A0A2M9A408_9BACT</name>
<feature type="transmembrane region" description="Helical" evidence="1">
    <location>
        <begin position="390"/>
        <end position="407"/>
    </location>
</feature>
<dbReference type="Pfam" id="PF01966">
    <property type="entry name" value="HD"/>
    <property type="match status" value="1"/>
</dbReference>
<comment type="caution">
    <text evidence="3">The sequence shown here is derived from an EMBL/GenBank/DDBJ whole genome shotgun (WGS) entry which is preliminary data.</text>
</comment>
<keyword evidence="1" id="KW-1133">Transmembrane helix</keyword>
<proteinExistence type="predicted"/>
<dbReference type="InterPro" id="IPR052722">
    <property type="entry name" value="PgpH_phosphodiesterase"/>
</dbReference>
<evidence type="ECO:0000313" key="3">
    <source>
        <dbReference type="EMBL" id="PJJ40452.1"/>
    </source>
</evidence>
<dbReference type="SMART" id="SM00471">
    <property type="entry name" value="HDc"/>
    <property type="match status" value="1"/>
</dbReference>
<dbReference type="CDD" id="cd00077">
    <property type="entry name" value="HDc"/>
    <property type="match status" value="1"/>
</dbReference>
<dbReference type="PANTHER" id="PTHR36442:SF1">
    <property type="entry name" value="CYCLIC-DI-AMP PHOSPHODIESTERASE PGPH"/>
    <property type="match status" value="1"/>
</dbReference>
<evidence type="ECO:0000256" key="1">
    <source>
        <dbReference type="SAM" id="Phobius"/>
    </source>
</evidence>
<protein>
    <recommendedName>
        <fullName evidence="2">HD domain-containing protein</fullName>
    </recommendedName>
</protein>
<dbReference type="InterPro" id="IPR011621">
    <property type="entry name" value="Metal-dep_PHydrolase_7TM_intra"/>
</dbReference>
<dbReference type="PANTHER" id="PTHR36442">
    <property type="entry name" value="CYCLIC-DI-AMP PHOSPHODIESTERASE PGPH"/>
    <property type="match status" value="1"/>
</dbReference>
<dbReference type="Proteomes" id="UP000231134">
    <property type="component" value="Unassembled WGS sequence"/>
</dbReference>
<feature type="transmembrane region" description="Helical" evidence="1">
    <location>
        <begin position="490"/>
        <end position="512"/>
    </location>
</feature>
<feature type="transmembrane region" description="Helical" evidence="1">
    <location>
        <begin position="354"/>
        <end position="378"/>
    </location>
</feature>
<dbReference type="InterPro" id="IPR006674">
    <property type="entry name" value="HD_domain"/>
</dbReference>
<dbReference type="OrthoDB" id="9806952at2"/>
<feature type="transmembrane region" description="Helical" evidence="1">
    <location>
        <begin position="414"/>
        <end position="445"/>
    </location>
</feature>
<dbReference type="RefSeq" id="WP_100424535.1">
    <property type="nucleotide sequence ID" value="NZ_JAQXKX010000007.1"/>
</dbReference>
<feature type="domain" description="HD" evidence="2">
    <location>
        <begin position="546"/>
        <end position="689"/>
    </location>
</feature>
<feature type="transmembrane region" description="Helical" evidence="1">
    <location>
        <begin position="322"/>
        <end position="342"/>
    </location>
</feature>
<keyword evidence="4" id="KW-1185">Reference proteome</keyword>
<dbReference type="InterPro" id="IPR003607">
    <property type="entry name" value="HD/PDEase_dom"/>
</dbReference>
<gene>
    <name evidence="3" type="ORF">BGX16_0374</name>
</gene>
<dbReference type="SUPFAM" id="SSF109604">
    <property type="entry name" value="HD-domain/PDEase-like"/>
    <property type="match status" value="1"/>
</dbReference>
<keyword evidence="1" id="KW-0472">Membrane</keyword>
<dbReference type="NCBIfam" id="TIGR00277">
    <property type="entry name" value="HDIG"/>
    <property type="match status" value="1"/>
</dbReference>
<accession>A0A2M9A408</accession>
<keyword evidence="1" id="KW-0812">Transmembrane</keyword>
<dbReference type="EMBL" id="PGEX01000001">
    <property type="protein sequence ID" value="PJJ40452.1"/>
    <property type="molecule type" value="Genomic_DNA"/>
</dbReference>
<evidence type="ECO:0000313" key="4">
    <source>
        <dbReference type="Proteomes" id="UP000231134"/>
    </source>
</evidence>
<dbReference type="Pfam" id="PF07697">
    <property type="entry name" value="7TMR-HDED"/>
    <property type="match status" value="1"/>
</dbReference>
<dbReference type="AlphaFoldDB" id="A0A2M9A408"/>
<dbReference type="PROSITE" id="PS51831">
    <property type="entry name" value="HD"/>
    <property type="match status" value="1"/>
</dbReference>
<evidence type="ECO:0000259" key="2">
    <source>
        <dbReference type="PROSITE" id="PS51831"/>
    </source>
</evidence>
<reference evidence="3 4" key="1">
    <citation type="submission" date="2017-11" db="EMBL/GenBank/DDBJ databases">
        <title>Animal gut microbial communities from fecal samples from Wisconsin, USA.</title>
        <authorList>
            <person name="Neumann A."/>
        </authorList>
    </citation>
    <scope>NUCLEOTIDE SEQUENCE [LARGE SCALE GENOMIC DNA]</scope>
    <source>
        <strain evidence="3 4">UWS3</strain>
    </source>
</reference>
<feature type="transmembrane region" description="Helical" evidence="1">
    <location>
        <begin position="7"/>
        <end position="25"/>
    </location>
</feature>
<dbReference type="InterPro" id="IPR011624">
    <property type="entry name" value="Metal-dep_PHydrolase_7TM_extra"/>
</dbReference>
<feature type="transmembrane region" description="Helical" evidence="1">
    <location>
        <begin position="457"/>
        <end position="478"/>
    </location>
</feature>
<organism evidence="3 4">
    <name type="scientific">Hallerella succinigenes</name>
    <dbReference type="NCBI Taxonomy" id="1896222"/>
    <lineage>
        <taxon>Bacteria</taxon>
        <taxon>Pseudomonadati</taxon>
        <taxon>Fibrobacterota</taxon>
        <taxon>Fibrobacteria</taxon>
        <taxon>Fibrobacterales</taxon>
        <taxon>Fibrobacteraceae</taxon>
        <taxon>Hallerella</taxon>
    </lineage>
</organism>
<sequence>MNKKSLKLHLIIGWAIIVALGIVLFPDKDLAQKSEVPHLGQISARTIVAPISFEVPKSAQEIANEKARAADKVYAVFEFNHDETVRIANDLKSYLTKVARYGALQAEISEGSADAADSSLQLKVQQASQAFHVLTKRLSNTAVQQLSSSKRARDSLESVFNRMLDNGVSNTLLATNNTSVQLFRDTYNVQDVNFIPYSKTEVSFVRDNEERKLDASRIQPRERAIDEAFTDLQQYFKNQGLQSAFYEALYVFTLPNVFYLKKETEHRRVAAEAQVNASKGMVPRGMELISQGSIVTKDVLERLEALQNALQKEEGSRHFTAVYGQMIFIAVIITLFFLYFFYFNAKRFRNHRQLWSIVALAALQLIAFAAIHHFVGYIQKTSTTIPDIDVIWFYPFILSPVIATVLYDRRIGTLFAVFSASFLGILSGYDLSTSMLAFGISWAGLHNLNSIRYRSQFIWSILFALLAFAGALAIQLLLRNRFNWEIIYPTFIAGVINIVFWSAISSVLLIHLSERIFGITTDLTLMELSDFNRPALKRISDLSPGTFHHSIQVANLAEKVADEIGANALLVRTMALYHDIGKTMRPEFFTENQKQGINPHKNLPPRDSAKIIIGHVTQGLELAKEFKLPAVISDGIAEHHGSGIVQYFYQESKKLDPENTRVEDFTYPGPKPQSKETAILMISDVIEASSRAMPDPSAEKLEDLVNTTINARLNEGQLSESGLNLRDLSKLSKAFLQSLDGTYHTRIKYPAAALAAGRIGRQV</sequence>
<dbReference type="InterPro" id="IPR006675">
    <property type="entry name" value="HDIG_dom"/>
</dbReference>
<dbReference type="Gene3D" id="1.10.3210.10">
    <property type="entry name" value="Hypothetical protein af1432"/>
    <property type="match status" value="1"/>
</dbReference>
<dbReference type="Pfam" id="PF07698">
    <property type="entry name" value="7TM-7TMR_HD"/>
    <property type="match status" value="1"/>
</dbReference>